<evidence type="ECO:0000256" key="11">
    <source>
        <dbReference type="ARBA" id="ARBA00060830"/>
    </source>
</evidence>
<dbReference type="NCBIfam" id="TIGR00422">
    <property type="entry name" value="valS"/>
    <property type="match status" value="1"/>
</dbReference>
<dbReference type="Gene3D" id="1.10.730.10">
    <property type="entry name" value="Isoleucyl-tRNA Synthetase, Domain 1"/>
    <property type="match status" value="1"/>
</dbReference>
<dbReference type="Gene3D" id="3.40.50.620">
    <property type="entry name" value="HUPs"/>
    <property type="match status" value="2"/>
</dbReference>
<dbReference type="CDD" id="cd00817">
    <property type="entry name" value="ValRS_core"/>
    <property type="match status" value="1"/>
</dbReference>
<dbReference type="InterPro" id="IPR001412">
    <property type="entry name" value="aa-tRNA-synth_I_CS"/>
</dbReference>
<dbReference type="InterPro" id="IPR019499">
    <property type="entry name" value="Val-tRNA_synth_tRNA-bd"/>
</dbReference>
<evidence type="ECO:0000259" key="14">
    <source>
        <dbReference type="Pfam" id="PF08264"/>
    </source>
</evidence>
<evidence type="ECO:0000256" key="7">
    <source>
        <dbReference type="ARBA" id="ARBA00022917"/>
    </source>
</evidence>
<feature type="coiled-coil region" evidence="12">
    <location>
        <begin position="841"/>
        <end position="903"/>
    </location>
</feature>
<dbReference type="SUPFAM" id="SSF46589">
    <property type="entry name" value="tRNA-binding arm"/>
    <property type="match status" value="1"/>
</dbReference>
<feature type="binding site" evidence="12">
    <location>
        <position position="530"/>
    </location>
    <ligand>
        <name>ATP</name>
        <dbReference type="ChEBI" id="CHEBI:30616"/>
    </ligand>
</feature>
<sequence length="913" mass="104920">MEKNLAKTYDPKDFEDRIYQMWEENGAFKAQVDRSKKPFTIVMPPPNITGQLHMGHALDQTLQDVLIRWKRMQGYSALWLPGSDHASIATEVKVVNKIREEEGLEKEDLGREEFLKRAWAWKKEYGGRITRQCRKLGDSCDWSRERFTMDEGCSKAVRTFFVKLYKKGLIYKGNRLINWCPSCGTSLSDAEVEHEDKNGLYWYFRYPAAEKGGKDMVVATSRPETMFGDVAIAVNPEDERYKDMVGQKVILPLVGKEIPIIADPYPDPEKGTGAVKITPAHDPNDFEVGERHDLEVLSCINLDATMNDLAGKYAGMDRYECRKQWVADLDAAGYLVKTEEMVIPVGECYRCHTVIEPMLSDQWFVKMEDLAKPAIEAAESGKLKHVPERFQKTYLHWLYDIRDWCISRQLWWGHRIPAWYCEDCGEIIVEEEDPTVCPKCGSKHIHQDEDVLDTWFSSALWPFSTLGWPDKTEDLDYFYPTNVLVTGYDIIFFWIVRMVFSGCEAMGEPPFEYVYVHGLVRDAQGRKMSKSLGNGIDPLLEIDKYGADALRFMLTTGITPGNDMRYQDERMIAARNFANKLWNASRFVIMNIKDEDDNFRPLAKCCADCCGMACGDTDDFSYIALKDEDKWMISRVNESVKYVTEAMDKFDLAMAGQRVYDLIWNEYCDWYIEIVKKRLWSDDEEDKKVARFVLVVALKNMLEMLHPFMPFITEEIWSFLPHSTCELQNNPKGYLINASWPVYSDKRHFESEEAILNMSMEAISAIRNIRAEAEAAPSRKLTAVIFAEGADMDRIKAGERYIRDLANITEISYVDDAAKAPEDVMSAVIAGAQIFIPLDELVDYNAEFDRLTKEKKRLEGEVTRVEKKLSNQGFVSKAPQKVVDEEKAKQAQYEEMLSKVTEQLATVAEKVGK</sequence>
<dbReference type="Proteomes" id="UP000295500">
    <property type="component" value="Unassembled WGS sequence"/>
</dbReference>
<dbReference type="InterPro" id="IPR014729">
    <property type="entry name" value="Rossmann-like_a/b/a_fold"/>
</dbReference>
<dbReference type="PANTHER" id="PTHR11946:SF93">
    <property type="entry name" value="VALINE--TRNA LIGASE, CHLOROPLASTIC_MITOCHONDRIAL 2"/>
    <property type="match status" value="1"/>
</dbReference>
<keyword evidence="7 12" id="KW-0648">Protein biosynthesis</keyword>
<keyword evidence="4 12" id="KW-0436">Ligase</keyword>
<proteinExistence type="inferred from homology"/>
<dbReference type="InterPro" id="IPR009008">
    <property type="entry name" value="Val/Leu/Ile-tRNA-synth_edit"/>
</dbReference>
<feature type="domain" description="Methionyl/Valyl/Leucyl/Isoleucyl-tRNA synthetase anticodon-binding" evidence="14">
    <location>
        <begin position="629"/>
        <end position="784"/>
    </location>
</feature>
<keyword evidence="5 12" id="KW-0547">Nucleotide-binding</keyword>
<dbReference type="FunFam" id="3.40.50.620:FF:000032">
    <property type="entry name" value="Valine--tRNA ligase"/>
    <property type="match status" value="1"/>
</dbReference>
<dbReference type="GO" id="GO:0005524">
    <property type="term" value="F:ATP binding"/>
    <property type="evidence" value="ECO:0007669"/>
    <property type="project" value="UniProtKB-UniRule"/>
</dbReference>
<keyword evidence="6 12" id="KW-0067">ATP-binding</keyword>
<dbReference type="RefSeq" id="WP_133528815.1">
    <property type="nucleotide sequence ID" value="NZ_SNXO01000026.1"/>
</dbReference>
<feature type="domain" description="Valyl-tRNA synthetase tRNA-binding arm" evidence="15">
    <location>
        <begin position="845"/>
        <end position="906"/>
    </location>
</feature>
<evidence type="ECO:0000256" key="8">
    <source>
        <dbReference type="ARBA" id="ARBA00023054"/>
    </source>
</evidence>
<evidence type="ECO:0000259" key="13">
    <source>
        <dbReference type="Pfam" id="PF00133"/>
    </source>
</evidence>
<evidence type="ECO:0000256" key="12">
    <source>
        <dbReference type="HAMAP-Rule" id="MF_02004"/>
    </source>
</evidence>
<name>A0A4R6PYN9_9FIRM</name>
<dbReference type="InterPro" id="IPR010978">
    <property type="entry name" value="tRNA-bd_arm"/>
</dbReference>
<evidence type="ECO:0000256" key="2">
    <source>
        <dbReference type="ARBA" id="ARBA00011245"/>
    </source>
</evidence>
<dbReference type="Pfam" id="PF00133">
    <property type="entry name" value="tRNA-synt_1"/>
    <property type="match status" value="1"/>
</dbReference>
<dbReference type="Pfam" id="PF08264">
    <property type="entry name" value="Anticodon_1"/>
    <property type="match status" value="1"/>
</dbReference>
<evidence type="ECO:0000259" key="15">
    <source>
        <dbReference type="Pfam" id="PF10458"/>
    </source>
</evidence>
<dbReference type="SUPFAM" id="SSF52374">
    <property type="entry name" value="Nucleotidylyl transferase"/>
    <property type="match status" value="1"/>
</dbReference>
<comment type="similarity">
    <text evidence="11 12">Belongs to the class-I aminoacyl-tRNA synthetase family. ValS type 1 subfamily.</text>
</comment>
<evidence type="ECO:0000256" key="4">
    <source>
        <dbReference type="ARBA" id="ARBA00022598"/>
    </source>
</evidence>
<comment type="function">
    <text evidence="12">Catalyzes the attachment of valine to tRNA(Val). As ValRS can inadvertently accommodate and process structurally similar amino acids such as threonine, to avoid such errors, it has a 'posttransfer' editing activity that hydrolyzes mischarged Thr-tRNA(Val) in a tRNA-dependent manner.</text>
</comment>
<evidence type="ECO:0000256" key="9">
    <source>
        <dbReference type="ARBA" id="ARBA00023146"/>
    </source>
</evidence>
<dbReference type="InterPro" id="IPR009080">
    <property type="entry name" value="tRNAsynth_Ia_anticodon-bd"/>
</dbReference>
<keyword evidence="17" id="KW-1185">Reference proteome</keyword>
<dbReference type="CDD" id="cd07962">
    <property type="entry name" value="Anticodon_Ia_Val"/>
    <property type="match status" value="1"/>
</dbReference>
<dbReference type="OrthoDB" id="9810365at2"/>
<evidence type="ECO:0000256" key="6">
    <source>
        <dbReference type="ARBA" id="ARBA00022840"/>
    </source>
</evidence>
<feature type="short sequence motif" description="'HIGH' region" evidence="12">
    <location>
        <begin position="46"/>
        <end position="56"/>
    </location>
</feature>
<comment type="subcellular location">
    <subcellularLocation>
        <location evidence="1 12">Cytoplasm</location>
    </subcellularLocation>
</comment>
<dbReference type="EC" id="6.1.1.9" evidence="12"/>
<dbReference type="GO" id="GO:0005829">
    <property type="term" value="C:cytosol"/>
    <property type="evidence" value="ECO:0007669"/>
    <property type="project" value="TreeGrafter"/>
</dbReference>
<dbReference type="InterPro" id="IPR002300">
    <property type="entry name" value="aa-tRNA-synth_Ia"/>
</dbReference>
<evidence type="ECO:0000256" key="3">
    <source>
        <dbReference type="ARBA" id="ARBA00022490"/>
    </source>
</evidence>
<comment type="catalytic activity">
    <reaction evidence="10 12">
        <text>tRNA(Val) + L-valine + ATP = L-valyl-tRNA(Val) + AMP + diphosphate</text>
        <dbReference type="Rhea" id="RHEA:10704"/>
        <dbReference type="Rhea" id="RHEA-COMP:9672"/>
        <dbReference type="Rhea" id="RHEA-COMP:9708"/>
        <dbReference type="ChEBI" id="CHEBI:30616"/>
        <dbReference type="ChEBI" id="CHEBI:33019"/>
        <dbReference type="ChEBI" id="CHEBI:57762"/>
        <dbReference type="ChEBI" id="CHEBI:78442"/>
        <dbReference type="ChEBI" id="CHEBI:78537"/>
        <dbReference type="ChEBI" id="CHEBI:456215"/>
        <dbReference type="EC" id="6.1.1.9"/>
    </reaction>
</comment>
<evidence type="ECO:0000256" key="1">
    <source>
        <dbReference type="ARBA" id="ARBA00004496"/>
    </source>
</evidence>
<dbReference type="GO" id="GO:0002161">
    <property type="term" value="F:aminoacyl-tRNA deacylase activity"/>
    <property type="evidence" value="ECO:0007669"/>
    <property type="project" value="InterPro"/>
</dbReference>
<dbReference type="Pfam" id="PF10458">
    <property type="entry name" value="Val_tRNA-synt_C"/>
    <property type="match status" value="1"/>
</dbReference>
<dbReference type="PRINTS" id="PR00986">
    <property type="entry name" value="TRNASYNTHVAL"/>
</dbReference>
<dbReference type="InterPro" id="IPR002303">
    <property type="entry name" value="Valyl-tRNA_ligase"/>
</dbReference>
<comment type="subunit">
    <text evidence="2 12">Monomer.</text>
</comment>
<evidence type="ECO:0000313" key="16">
    <source>
        <dbReference type="EMBL" id="TDP52413.1"/>
    </source>
</evidence>
<dbReference type="HAMAP" id="MF_02004">
    <property type="entry name" value="Val_tRNA_synth_type1"/>
    <property type="match status" value="1"/>
</dbReference>
<organism evidence="16 17">
    <name type="scientific">Aminicella lysinilytica</name>
    <dbReference type="NCBI Taxonomy" id="433323"/>
    <lineage>
        <taxon>Bacteria</taxon>
        <taxon>Bacillati</taxon>
        <taxon>Bacillota</taxon>
        <taxon>Clostridia</taxon>
        <taxon>Peptostreptococcales</taxon>
        <taxon>Anaerovoracaceae</taxon>
        <taxon>Aminicella</taxon>
    </lineage>
</organism>
<dbReference type="SUPFAM" id="SSF50677">
    <property type="entry name" value="ValRS/IleRS/LeuRS editing domain"/>
    <property type="match status" value="1"/>
</dbReference>
<evidence type="ECO:0000256" key="5">
    <source>
        <dbReference type="ARBA" id="ARBA00022741"/>
    </source>
</evidence>
<dbReference type="PANTHER" id="PTHR11946">
    <property type="entry name" value="VALYL-TRNA SYNTHETASES"/>
    <property type="match status" value="1"/>
</dbReference>
<dbReference type="FunFam" id="3.40.50.620:FF:000098">
    <property type="entry name" value="Valine--tRNA ligase"/>
    <property type="match status" value="1"/>
</dbReference>
<evidence type="ECO:0000313" key="17">
    <source>
        <dbReference type="Proteomes" id="UP000295500"/>
    </source>
</evidence>
<dbReference type="GO" id="GO:0006438">
    <property type="term" value="P:valyl-tRNA aminoacylation"/>
    <property type="evidence" value="ECO:0007669"/>
    <property type="project" value="UniProtKB-UniRule"/>
</dbReference>
<dbReference type="FunFam" id="1.10.287.380:FF:000001">
    <property type="entry name" value="Valine--tRNA ligase"/>
    <property type="match status" value="1"/>
</dbReference>
<gene>
    <name evidence="12" type="primary">valS</name>
    <name evidence="16" type="ORF">EV211_12619</name>
</gene>
<dbReference type="SUPFAM" id="SSF47323">
    <property type="entry name" value="Anticodon-binding domain of a subclass of class I aminoacyl-tRNA synthetases"/>
    <property type="match status" value="1"/>
</dbReference>
<dbReference type="FunFam" id="1.10.730.10:FF:000014">
    <property type="entry name" value="Valine--tRNA ligase"/>
    <property type="match status" value="1"/>
</dbReference>
<protein>
    <recommendedName>
        <fullName evidence="12">Valine--tRNA ligase</fullName>
        <ecNumber evidence="12">6.1.1.9</ecNumber>
    </recommendedName>
    <alternativeName>
        <fullName evidence="12">Valyl-tRNA synthetase</fullName>
        <shortName evidence="12">ValRS</shortName>
    </alternativeName>
</protein>
<dbReference type="PROSITE" id="PS00178">
    <property type="entry name" value="AA_TRNA_LIGASE_I"/>
    <property type="match status" value="1"/>
</dbReference>
<accession>A0A4R6PYN9</accession>
<keyword evidence="8 12" id="KW-0175">Coiled coil</keyword>
<keyword evidence="3 12" id="KW-0963">Cytoplasm</keyword>
<comment type="domain">
    <text evidence="12">ValRS has two distinct active sites: one for aminoacylation and one for editing. The misactivated threonine is translocated from the active site to the editing site.</text>
</comment>
<dbReference type="InterPro" id="IPR037118">
    <property type="entry name" value="Val-tRNA_synth_C_sf"/>
</dbReference>
<reference evidence="16 17" key="1">
    <citation type="submission" date="2019-03" db="EMBL/GenBank/DDBJ databases">
        <title>Genomic Encyclopedia of Type Strains, Phase IV (KMG-IV): sequencing the most valuable type-strain genomes for metagenomic binning, comparative biology and taxonomic classification.</title>
        <authorList>
            <person name="Goeker M."/>
        </authorList>
    </citation>
    <scope>NUCLEOTIDE SEQUENCE [LARGE SCALE GENOMIC DNA]</scope>
    <source>
        <strain evidence="16 17">DSM 28287</strain>
    </source>
</reference>
<dbReference type="NCBIfam" id="NF004349">
    <property type="entry name" value="PRK05729.1"/>
    <property type="match status" value="1"/>
</dbReference>
<dbReference type="EMBL" id="SNXO01000026">
    <property type="protein sequence ID" value="TDP52413.1"/>
    <property type="molecule type" value="Genomic_DNA"/>
</dbReference>
<feature type="domain" description="Aminoacyl-tRNA synthetase class Ia" evidence="13">
    <location>
        <begin position="18"/>
        <end position="565"/>
    </location>
</feature>
<dbReference type="AlphaFoldDB" id="A0A4R6PYN9"/>
<comment type="domain">
    <text evidence="12">The C-terminal coiled-coil domain is crucial for aminoacylation activity.</text>
</comment>
<dbReference type="Gene3D" id="1.10.287.380">
    <property type="entry name" value="Valyl-tRNA synthetase, C-terminal domain"/>
    <property type="match status" value="1"/>
</dbReference>
<evidence type="ECO:0000256" key="10">
    <source>
        <dbReference type="ARBA" id="ARBA00047552"/>
    </source>
</evidence>
<feature type="short sequence motif" description="'KMSKS' region" evidence="12">
    <location>
        <begin position="527"/>
        <end position="531"/>
    </location>
</feature>
<dbReference type="InterPro" id="IPR013155">
    <property type="entry name" value="M/V/L/I-tRNA-synth_anticd-bd"/>
</dbReference>
<keyword evidence="9 12" id="KW-0030">Aminoacyl-tRNA synthetase</keyword>
<dbReference type="InterPro" id="IPR033705">
    <property type="entry name" value="Anticodon_Ia_Val"/>
</dbReference>
<comment type="caution">
    <text evidence="16">The sequence shown here is derived from an EMBL/GenBank/DDBJ whole genome shotgun (WGS) entry which is preliminary data.</text>
</comment>
<dbReference type="GO" id="GO:0004832">
    <property type="term" value="F:valine-tRNA ligase activity"/>
    <property type="evidence" value="ECO:0007669"/>
    <property type="project" value="UniProtKB-UniRule"/>
</dbReference>